<evidence type="ECO:0000256" key="2">
    <source>
        <dbReference type="ARBA" id="ARBA00022771"/>
    </source>
</evidence>
<dbReference type="Gene3D" id="2.170.270.10">
    <property type="entry name" value="SET domain"/>
    <property type="match status" value="2"/>
</dbReference>
<dbReference type="GO" id="GO:0008170">
    <property type="term" value="F:N-methyltransferase activity"/>
    <property type="evidence" value="ECO:0007669"/>
    <property type="project" value="UniProtKB-ARBA"/>
</dbReference>
<sequence>MDSGKCEVCKVAASLKCGGCNQVFYCSKSHQKQHWKEHKPGCAKYKVVRNDILGRHMVATKDIREGEIILEEKPLVVGPKTASVPLCLGCHRTLKPTSMEENEPLSFYKCSDCGWPLCAPRCKSLPSHQKECKLMKDNQYKSTIQFENETKKESAYCCIAPLRCLLLERPLLDELLRKSLLTVENETKKESAYCCIAPLRCLLLERPLLDELLTLDAHLNERINTKLYEIYRVNLVRFIKDVLHMDVSEETILRIAGILDTNAFDIRRSVGKIKIRGIYMKTAMLSHNCKPNTKHVIVNEDFSLQLIALVNICKGDIISTTYTQPFWGTMDRRLHLRMSKCLGKIPIRLKKRSECFIQKFNFEICVNISGIYMKTAMLSHNCKPNTKHVIVNEDFSLQLIALVNIRKGDIISTTYTQPFWGTMDRRLHLRMSKCFDCTCDRCKDPTELETYLDP</sequence>
<reference evidence="8" key="1">
    <citation type="submission" date="2025-08" db="UniProtKB">
        <authorList>
            <consortium name="RefSeq"/>
        </authorList>
    </citation>
    <scope>IDENTIFICATION</scope>
</reference>
<dbReference type="Gene3D" id="1.10.220.160">
    <property type="match status" value="1"/>
</dbReference>
<evidence type="ECO:0000256" key="3">
    <source>
        <dbReference type="ARBA" id="ARBA00022833"/>
    </source>
</evidence>
<name>A0A3Q0JDM0_DIACI</name>
<organism evidence="7 8">
    <name type="scientific">Diaphorina citri</name>
    <name type="common">Asian citrus psyllid</name>
    <dbReference type="NCBI Taxonomy" id="121845"/>
    <lineage>
        <taxon>Eukaryota</taxon>
        <taxon>Metazoa</taxon>
        <taxon>Ecdysozoa</taxon>
        <taxon>Arthropoda</taxon>
        <taxon>Hexapoda</taxon>
        <taxon>Insecta</taxon>
        <taxon>Pterygota</taxon>
        <taxon>Neoptera</taxon>
        <taxon>Paraneoptera</taxon>
        <taxon>Hemiptera</taxon>
        <taxon>Sternorrhyncha</taxon>
        <taxon>Psylloidea</taxon>
        <taxon>Psyllidae</taxon>
        <taxon>Diaphorininae</taxon>
        <taxon>Diaphorina</taxon>
    </lineage>
</organism>
<dbReference type="CDD" id="cd20071">
    <property type="entry name" value="SET_SMYD"/>
    <property type="match status" value="1"/>
</dbReference>
<dbReference type="KEGG" id="dci:103517005"/>
<dbReference type="PANTHER" id="PTHR46455">
    <property type="entry name" value="SET AND MYND DOMAIN CONTAINING, ARTHROPOD-SPECIFIC, MEMBER 4, ISOFORM A"/>
    <property type="match status" value="1"/>
</dbReference>
<keyword evidence="2 4" id="KW-0863">Zinc-finger</keyword>
<dbReference type="PROSITE" id="PS50865">
    <property type="entry name" value="ZF_MYND_2"/>
    <property type="match status" value="1"/>
</dbReference>
<dbReference type="InterPro" id="IPR002893">
    <property type="entry name" value="Znf_MYND"/>
</dbReference>
<keyword evidence="1" id="KW-0479">Metal-binding</keyword>
<dbReference type="Pfam" id="PF01753">
    <property type="entry name" value="zf-MYND"/>
    <property type="match status" value="1"/>
</dbReference>
<evidence type="ECO:0000256" key="1">
    <source>
        <dbReference type="ARBA" id="ARBA00022723"/>
    </source>
</evidence>
<proteinExistence type="predicted"/>
<evidence type="ECO:0000256" key="4">
    <source>
        <dbReference type="PROSITE-ProRule" id="PRU00134"/>
    </source>
</evidence>
<evidence type="ECO:0000259" key="6">
    <source>
        <dbReference type="PROSITE" id="PS50865"/>
    </source>
</evidence>
<dbReference type="PANTHER" id="PTHR46455:SF1">
    <property type="entry name" value="SET AND MYND DOMAIN CONTAINING, ARTHROPOD-SPECIFIC, MEMBER 2"/>
    <property type="match status" value="1"/>
</dbReference>
<dbReference type="STRING" id="121845.A0A3Q0JDM0"/>
<dbReference type="RefSeq" id="XP_026685053.1">
    <property type="nucleotide sequence ID" value="XM_026829252.1"/>
</dbReference>
<evidence type="ECO:0000313" key="8">
    <source>
        <dbReference type="RefSeq" id="XP_026685053.1"/>
    </source>
</evidence>
<dbReference type="InterPro" id="IPR046341">
    <property type="entry name" value="SET_dom_sf"/>
</dbReference>
<accession>A0A3Q0JDM0</accession>
<dbReference type="Gene3D" id="6.10.140.2220">
    <property type="match status" value="2"/>
</dbReference>
<dbReference type="InterPro" id="IPR053010">
    <property type="entry name" value="SET_SmydA-8"/>
</dbReference>
<dbReference type="InterPro" id="IPR001214">
    <property type="entry name" value="SET_dom"/>
</dbReference>
<dbReference type="GO" id="GO:0008757">
    <property type="term" value="F:S-adenosylmethionine-dependent methyltransferase activity"/>
    <property type="evidence" value="ECO:0007669"/>
    <property type="project" value="UniProtKB-ARBA"/>
</dbReference>
<keyword evidence="7" id="KW-1185">Reference proteome</keyword>
<dbReference type="SUPFAM" id="SSF144232">
    <property type="entry name" value="HIT/MYND zinc finger-like"/>
    <property type="match status" value="1"/>
</dbReference>
<dbReference type="PROSITE" id="PS01360">
    <property type="entry name" value="ZF_MYND_1"/>
    <property type="match status" value="1"/>
</dbReference>
<evidence type="ECO:0000259" key="5">
    <source>
        <dbReference type="PROSITE" id="PS50280"/>
    </source>
</evidence>
<dbReference type="Pfam" id="PF00856">
    <property type="entry name" value="SET"/>
    <property type="match status" value="1"/>
</dbReference>
<dbReference type="GO" id="GO:0008270">
    <property type="term" value="F:zinc ion binding"/>
    <property type="evidence" value="ECO:0007669"/>
    <property type="project" value="UniProtKB-KW"/>
</dbReference>
<dbReference type="GO" id="GO:0008276">
    <property type="term" value="F:protein methyltransferase activity"/>
    <property type="evidence" value="ECO:0007669"/>
    <property type="project" value="UniProtKB-ARBA"/>
</dbReference>
<feature type="domain" description="MYND-type" evidence="6">
    <location>
        <begin position="6"/>
        <end position="42"/>
    </location>
</feature>
<keyword evidence="3" id="KW-0862">Zinc</keyword>
<dbReference type="Proteomes" id="UP000079169">
    <property type="component" value="Unplaced"/>
</dbReference>
<dbReference type="AlphaFoldDB" id="A0A3Q0JDM0"/>
<dbReference type="GeneID" id="103517005"/>
<dbReference type="PaxDb" id="121845-A0A3Q0JDM0"/>
<evidence type="ECO:0000313" key="7">
    <source>
        <dbReference type="Proteomes" id="UP000079169"/>
    </source>
</evidence>
<feature type="domain" description="SET" evidence="5">
    <location>
        <begin position="43"/>
        <end position="416"/>
    </location>
</feature>
<gene>
    <name evidence="8" type="primary">LOC103517005</name>
</gene>
<dbReference type="PROSITE" id="PS50280">
    <property type="entry name" value="SET"/>
    <property type="match status" value="1"/>
</dbReference>
<protein>
    <submittedName>
        <fullName evidence="8">SET domain-containing protein SmydA-8-like</fullName>
    </submittedName>
</protein>
<dbReference type="SUPFAM" id="SSF82199">
    <property type="entry name" value="SET domain"/>
    <property type="match status" value="2"/>
</dbReference>